<dbReference type="EMBL" id="SDMP01000021">
    <property type="protein sequence ID" value="RYQ81554.1"/>
    <property type="molecule type" value="Genomic_DNA"/>
</dbReference>
<reference evidence="8 9" key="1">
    <citation type="submission" date="2019-01" db="EMBL/GenBank/DDBJ databases">
        <title>Sequencing of cultivated peanut Arachis hypogaea provides insights into genome evolution and oil improvement.</title>
        <authorList>
            <person name="Chen X."/>
        </authorList>
    </citation>
    <scope>NUCLEOTIDE SEQUENCE [LARGE SCALE GENOMIC DNA]</scope>
    <source>
        <strain evidence="9">cv. Fuhuasheng</strain>
        <tissue evidence="8">Leaves</tissue>
    </source>
</reference>
<evidence type="ECO:0000256" key="4">
    <source>
        <dbReference type="ARBA" id="ARBA00023027"/>
    </source>
</evidence>
<organism evidence="8 9">
    <name type="scientific">Arachis hypogaea</name>
    <name type="common">Peanut</name>
    <dbReference type="NCBI Taxonomy" id="3818"/>
    <lineage>
        <taxon>Eukaryota</taxon>
        <taxon>Viridiplantae</taxon>
        <taxon>Streptophyta</taxon>
        <taxon>Embryophyta</taxon>
        <taxon>Tracheophyta</taxon>
        <taxon>Spermatophyta</taxon>
        <taxon>Magnoliopsida</taxon>
        <taxon>eudicotyledons</taxon>
        <taxon>Gunneridae</taxon>
        <taxon>Pentapetalae</taxon>
        <taxon>rosids</taxon>
        <taxon>fabids</taxon>
        <taxon>Fabales</taxon>
        <taxon>Fabaceae</taxon>
        <taxon>Papilionoideae</taxon>
        <taxon>50 kb inversion clade</taxon>
        <taxon>dalbergioids sensu lato</taxon>
        <taxon>Dalbergieae</taxon>
        <taxon>Pterocarpus clade</taxon>
        <taxon>Arachis</taxon>
    </lineage>
</organism>
<dbReference type="Pfam" id="PF00931">
    <property type="entry name" value="NB-ARC"/>
    <property type="match status" value="1"/>
</dbReference>
<feature type="coiled-coil region" evidence="5">
    <location>
        <begin position="1377"/>
        <end position="1428"/>
    </location>
</feature>
<name>A0A444WVV8_ARAHY</name>
<dbReference type="Pfam" id="PF01582">
    <property type="entry name" value="TIR"/>
    <property type="match status" value="1"/>
</dbReference>
<evidence type="ECO:0000259" key="7">
    <source>
        <dbReference type="PROSITE" id="PS50104"/>
    </source>
</evidence>
<sequence length="1517" mass="172101">MACVASATTSSSYFPFTYDAFLSFRGEDTRSGFTGYLYYSLTNRGIKTFIDDEELGRGKEIASSLFTAIQQSRAAIVVLSKYYASSSFCLDELVKILDCVKGKGRLIIPVFYDVDPSDVRKQTGTYGEALAVHENKFKFERLKRWKIALEKIADLSGYHFKHGDGYEHKFVAKIVGHVSIEIKRATLPIVDHPVGLDSQVENVISLLNVGSSDGVCVLGIHGIGGIGKTTLAVAVYNWLVNHFAVLCFENICFHENTRENSNKYGLKHLQKTLLFELVGENKVTLMSVREGISMLKQKLQRKKIILILDDIDQQEQLDALAGNLDWFSPGSRVIITTRDTSLLSRYEDRITYELDKLNDKDSLELISFKALKTNKVDRSYLDILSSVVTYASGLPLTLEVMGSNFLGKSIEQWKSALDQYRKIPNKKIQNVLKVSFDGLEEFEKEIFLDIACCFKECELTDVKRILCAHHNVDSLEYGLKVLVEKSLIKMDAYRGIILHALIQDMGREIVRQESPKKPGKRSRLWLLEDIVQVFEMNMGSDKIEMIHMDFPKFEKVIRWDGEAFKKMRNLKTLFIRHTYFSQGPKYLPNCLRVLNWEEYPSPCLPLDFHPEGLVIFQLSGKSIQSVRFLEKQKYMSLTVINLDHSNVEEIPDISGVPNLVNLSLNMCLKLIKIHESIVFLDRLSVLSAQGCRRLKRFPSIKLTNLVHLCLSGCSSLEHFPKMLGKLKNILTIYSDGTLIKELPSAIKRFCLISHSSMIKHGASSPPALSSPIVMSPDEEKVTSERSEVDVEEEQGSPMAPLEAKHSACKLPDLLHESFTTYLTWFRNVEDLDLSEHNFTVLDESLKELCSLRSLSLNGCRELREIKGIPPNIKYFSARNCISLTYASKNMLLNKELHEDGAKDFVLPSSSIPNWVEHSSNNDSISFWFRNKLPEISLCVLVGPAVDFSCTHICPEFIINSSRGQAEHLESVETSNQLVDHIFITDPKLMKSKVNEVILENEWNHVVCKIKSCGQRGLAIKKLGIYFHKDRSSMENIQFIDPLLHKEELIMGNFQVNMQQQKYMASHERRLSLDLPLGMSFSLNDHVSREPNSSVQGPCVDDLCTLRLGLDYIDLPCHASSERDYGSDSTLLSLASNDTSNDGESNDDLWMYSKELSLRQCWQEPLDSHLRSNLMQLTSTSYNIRDEETAQAVLDHPANILAEYSQSPFLAETQNLQAPLFPSSLSGMAIREEFHHKTCCTVLPTTTDESFGNQVDVSQDDDADDLEMEGFYASLDAETNVISFSPNEETMEALKIALDFITNNNDASVFLDAQHCCIMKTSLDYLSSLSANDGLSGAMRALISEASTVFAHCSSSYIEANMKVESTASELLRADNLKSDLENNKNQFNDTVASEKELRQKLARLEEMKEELEKQIRTTNANIMASRKEQNKTRKRKRDVYVEGKALKAQMDVMKEKVPRLQHEHDLAKENQEKIKAEWSEFGEKFKKIVVKSAVQDYQEEFGFVLKQQVHDKNFNFY</sequence>
<dbReference type="Proteomes" id="UP000289738">
    <property type="component" value="Unassembled WGS sequence"/>
</dbReference>
<evidence type="ECO:0000313" key="9">
    <source>
        <dbReference type="Proteomes" id="UP000289738"/>
    </source>
</evidence>
<dbReference type="OrthoDB" id="1745619at2759"/>
<keyword evidence="5" id="KW-0175">Coiled coil</keyword>
<evidence type="ECO:0000313" key="8">
    <source>
        <dbReference type="EMBL" id="RYQ81554.1"/>
    </source>
</evidence>
<dbReference type="GO" id="GO:0043531">
    <property type="term" value="F:ADP binding"/>
    <property type="evidence" value="ECO:0007669"/>
    <property type="project" value="InterPro"/>
</dbReference>
<dbReference type="STRING" id="3818.A0A444WVV8"/>
<keyword evidence="3" id="KW-0611">Plant defense</keyword>
<dbReference type="InterPro" id="IPR058192">
    <property type="entry name" value="WHD_ROQ1-like"/>
</dbReference>
<keyword evidence="2" id="KW-0677">Repeat</keyword>
<dbReference type="InterPro" id="IPR000157">
    <property type="entry name" value="TIR_dom"/>
</dbReference>
<dbReference type="GO" id="GO:0006952">
    <property type="term" value="P:defense response"/>
    <property type="evidence" value="ECO:0007669"/>
    <property type="project" value="UniProtKB-KW"/>
</dbReference>
<keyword evidence="1" id="KW-0433">Leucine-rich repeat</keyword>
<keyword evidence="9" id="KW-1185">Reference proteome</keyword>
<dbReference type="SUPFAM" id="SSF52540">
    <property type="entry name" value="P-loop containing nucleoside triphosphate hydrolases"/>
    <property type="match status" value="1"/>
</dbReference>
<dbReference type="SUPFAM" id="SSF46785">
    <property type="entry name" value="Winged helix' DNA-binding domain"/>
    <property type="match status" value="1"/>
</dbReference>
<dbReference type="SUPFAM" id="SSF52200">
    <property type="entry name" value="Toll/Interleukin receptor TIR domain"/>
    <property type="match status" value="1"/>
</dbReference>
<dbReference type="InterPro" id="IPR027417">
    <property type="entry name" value="P-loop_NTPase"/>
</dbReference>
<accession>A0A444WVV8</accession>
<feature type="region of interest" description="Disordered" evidence="6">
    <location>
        <begin position="762"/>
        <end position="786"/>
    </location>
</feature>
<dbReference type="Gene3D" id="1.10.8.430">
    <property type="entry name" value="Helical domain of apoptotic protease-activating factors"/>
    <property type="match status" value="1"/>
</dbReference>
<dbReference type="InterPro" id="IPR035897">
    <property type="entry name" value="Toll_tir_struct_dom_sf"/>
</dbReference>
<dbReference type="PANTHER" id="PTHR11017">
    <property type="entry name" value="LEUCINE-RICH REPEAT-CONTAINING PROTEIN"/>
    <property type="match status" value="1"/>
</dbReference>
<proteinExistence type="predicted"/>
<keyword evidence="4" id="KW-0520">NAD</keyword>
<dbReference type="PROSITE" id="PS50104">
    <property type="entry name" value="TIR"/>
    <property type="match status" value="1"/>
</dbReference>
<protein>
    <recommendedName>
        <fullName evidence="7">TIR domain-containing protein</fullName>
    </recommendedName>
</protein>
<dbReference type="InterPro" id="IPR032675">
    <property type="entry name" value="LRR_dom_sf"/>
</dbReference>
<dbReference type="SUPFAM" id="SSF52058">
    <property type="entry name" value="L domain-like"/>
    <property type="match status" value="1"/>
</dbReference>
<dbReference type="GO" id="GO:0007165">
    <property type="term" value="P:signal transduction"/>
    <property type="evidence" value="ECO:0007669"/>
    <property type="project" value="InterPro"/>
</dbReference>
<dbReference type="InterPro" id="IPR044974">
    <property type="entry name" value="Disease_R_plants"/>
</dbReference>
<dbReference type="Gene3D" id="3.40.50.300">
    <property type="entry name" value="P-loop containing nucleotide triphosphate hydrolases"/>
    <property type="match status" value="1"/>
</dbReference>
<evidence type="ECO:0000256" key="5">
    <source>
        <dbReference type="SAM" id="Coils"/>
    </source>
</evidence>
<dbReference type="FunFam" id="3.40.50.10140:FF:000007">
    <property type="entry name" value="Disease resistance protein (TIR-NBS-LRR class)"/>
    <property type="match status" value="1"/>
</dbReference>
<evidence type="ECO:0000256" key="2">
    <source>
        <dbReference type="ARBA" id="ARBA00022737"/>
    </source>
</evidence>
<dbReference type="Pfam" id="PF23282">
    <property type="entry name" value="WHD_ROQ1"/>
    <property type="match status" value="1"/>
</dbReference>
<dbReference type="InterPro" id="IPR002182">
    <property type="entry name" value="NB-ARC"/>
</dbReference>
<evidence type="ECO:0000256" key="3">
    <source>
        <dbReference type="ARBA" id="ARBA00022821"/>
    </source>
</evidence>
<feature type="domain" description="TIR" evidence="7">
    <location>
        <begin position="16"/>
        <end position="182"/>
    </location>
</feature>
<dbReference type="Gene3D" id="3.80.10.10">
    <property type="entry name" value="Ribonuclease Inhibitor"/>
    <property type="match status" value="2"/>
</dbReference>
<evidence type="ECO:0000256" key="6">
    <source>
        <dbReference type="SAM" id="MobiDB-lite"/>
    </source>
</evidence>
<dbReference type="SMART" id="SM00255">
    <property type="entry name" value="TIR"/>
    <property type="match status" value="1"/>
</dbReference>
<dbReference type="PANTHER" id="PTHR11017:SF570">
    <property type="entry name" value="DISEASE RESISTANCE PROTEIN (TIR-NBS CLASS)-RELATED"/>
    <property type="match status" value="1"/>
</dbReference>
<feature type="compositionally biased region" description="Basic and acidic residues" evidence="6">
    <location>
        <begin position="777"/>
        <end position="786"/>
    </location>
</feature>
<dbReference type="Gene3D" id="3.40.50.10140">
    <property type="entry name" value="Toll/interleukin-1 receptor homology (TIR) domain"/>
    <property type="match status" value="1"/>
</dbReference>
<comment type="caution">
    <text evidence="8">The sequence shown here is derived from an EMBL/GenBank/DDBJ whole genome shotgun (WGS) entry which is preliminary data.</text>
</comment>
<evidence type="ECO:0000256" key="1">
    <source>
        <dbReference type="ARBA" id="ARBA00022614"/>
    </source>
</evidence>
<dbReference type="InterPro" id="IPR042197">
    <property type="entry name" value="Apaf_helical"/>
</dbReference>
<dbReference type="PRINTS" id="PR00364">
    <property type="entry name" value="DISEASERSIST"/>
</dbReference>
<dbReference type="InterPro" id="IPR036390">
    <property type="entry name" value="WH_DNA-bd_sf"/>
</dbReference>
<gene>
    <name evidence="8" type="ORF">Ahy_Scaffold1g107448</name>
</gene>